<feature type="region of interest" description="Disordered" evidence="1">
    <location>
        <begin position="1"/>
        <end position="27"/>
    </location>
</feature>
<evidence type="ECO:0000256" key="1">
    <source>
        <dbReference type="SAM" id="MobiDB-lite"/>
    </source>
</evidence>
<dbReference type="Proteomes" id="UP000078560">
    <property type="component" value="Unassembled WGS sequence"/>
</dbReference>
<accession>A0A1A8WIE4</accession>
<proteinExistence type="predicted"/>
<dbReference type="AlphaFoldDB" id="A0A1A8WIE4"/>
<organism evidence="2 3">
    <name type="scientific">Plasmodium ovale curtisi</name>
    <dbReference type="NCBI Taxonomy" id="864141"/>
    <lineage>
        <taxon>Eukaryota</taxon>
        <taxon>Sar</taxon>
        <taxon>Alveolata</taxon>
        <taxon>Apicomplexa</taxon>
        <taxon>Aconoidasida</taxon>
        <taxon>Haemosporida</taxon>
        <taxon>Plasmodiidae</taxon>
        <taxon>Plasmodium</taxon>
        <taxon>Plasmodium (Plasmodium)</taxon>
    </lineage>
</organism>
<feature type="non-terminal residue" evidence="2">
    <location>
        <position position="75"/>
    </location>
</feature>
<name>A0A1A8WIE4_PLAOA</name>
<gene>
    <name evidence="2" type="ORF">POVCU2_0068690</name>
</gene>
<evidence type="ECO:0000313" key="3">
    <source>
        <dbReference type="Proteomes" id="UP000078560"/>
    </source>
</evidence>
<dbReference type="EMBL" id="FLQU01001130">
    <property type="protein sequence ID" value="SBS91594.1"/>
    <property type="molecule type" value="Genomic_DNA"/>
</dbReference>
<protein>
    <submittedName>
        <fullName evidence="2">Uncharacterized protein</fullName>
    </submittedName>
</protein>
<reference evidence="3" key="1">
    <citation type="submission" date="2016-05" db="EMBL/GenBank/DDBJ databases">
        <authorList>
            <person name="Naeem Raeece"/>
        </authorList>
    </citation>
    <scope>NUCLEOTIDE SEQUENCE [LARGE SCALE GENOMIC DNA]</scope>
</reference>
<sequence>MNSTNQNRDTEYDQNTEPSHISYSISNDDSNCLMDISRISLTNGINVSEKYDNELENSYINFSENDHNNNCELDD</sequence>
<evidence type="ECO:0000313" key="2">
    <source>
        <dbReference type="EMBL" id="SBS91594.1"/>
    </source>
</evidence>